<dbReference type="STRING" id="1676925.ENSPKIP00000041124"/>
<evidence type="ECO:0000313" key="10">
    <source>
        <dbReference type="Proteomes" id="UP000261540"/>
    </source>
</evidence>
<feature type="region of interest" description="Disordered" evidence="7">
    <location>
        <begin position="1"/>
        <end position="29"/>
    </location>
</feature>
<dbReference type="InterPro" id="IPR017970">
    <property type="entry name" value="Homeobox_CS"/>
</dbReference>
<feature type="domain" description="Homeobox" evidence="8">
    <location>
        <begin position="137"/>
        <end position="197"/>
    </location>
</feature>
<keyword evidence="10" id="KW-1185">Reference proteome</keyword>
<dbReference type="Proteomes" id="UP000261540">
    <property type="component" value="Unplaced"/>
</dbReference>
<dbReference type="CDD" id="cd00086">
    <property type="entry name" value="homeodomain"/>
    <property type="match status" value="1"/>
</dbReference>
<evidence type="ECO:0000256" key="5">
    <source>
        <dbReference type="PROSITE-ProRule" id="PRU00108"/>
    </source>
</evidence>
<dbReference type="KEGG" id="pki:111857279"/>
<dbReference type="GO" id="GO:0000981">
    <property type="term" value="F:DNA-binding transcription factor activity, RNA polymerase II-specific"/>
    <property type="evidence" value="ECO:0007669"/>
    <property type="project" value="InterPro"/>
</dbReference>
<dbReference type="InterPro" id="IPR009057">
    <property type="entry name" value="Homeodomain-like_sf"/>
</dbReference>
<dbReference type="SMART" id="SM00389">
    <property type="entry name" value="HOX"/>
    <property type="match status" value="1"/>
</dbReference>
<evidence type="ECO:0000259" key="8">
    <source>
        <dbReference type="PROSITE" id="PS50071"/>
    </source>
</evidence>
<comment type="subcellular location">
    <subcellularLocation>
        <location evidence="1 5 6">Nucleus</location>
    </subcellularLocation>
</comment>
<evidence type="ECO:0000256" key="4">
    <source>
        <dbReference type="ARBA" id="ARBA00023242"/>
    </source>
</evidence>
<dbReference type="PANTHER" id="PTHR24329">
    <property type="entry name" value="HOMEOBOX PROTEIN ARISTALESS"/>
    <property type="match status" value="1"/>
</dbReference>
<evidence type="ECO:0000256" key="1">
    <source>
        <dbReference type="ARBA" id="ARBA00004123"/>
    </source>
</evidence>
<sequence>MVPSIADPERQRPLQTVDGDAVARRAPNSRRTLSHSIEEILRKPCLARQPGRNTPTLCVGVQIVQETQRPAAQSERRPERGTAPCEIRVTGSAPPDLATSQTLTHTGPPGDKAESWGPAKGNRQGGMPPQAPAAGRKGGRRARTTFTPDQLQELENVFRNTHYPDAMTRDLLATRTQLSEGRVQIWFQNRRARWRRSEAKDNPGDEDLAGEDPVSEPTTSCRQNRCFCLPSSCDLLPWSTPFIHKTAIMDLPAPPGHFSHSSSKLRPPTIIYPLPLALAHTSISPPATYPWGCFDVIDSHWGTMRGVNY</sequence>
<dbReference type="Pfam" id="PF00046">
    <property type="entry name" value="Homeodomain"/>
    <property type="match status" value="1"/>
</dbReference>
<reference evidence="9" key="1">
    <citation type="submission" date="2025-08" db="UniProtKB">
        <authorList>
            <consortium name="Ensembl"/>
        </authorList>
    </citation>
    <scope>IDENTIFICATION</scope>
</reference>
<evidence type="ECO:0000256" key="6">
    <source>
        <dbReference type="RuleBase" id="RU000682"/>
    </source>
</evidence>
<feature type="DNA-binding region" description="Homeobox" evidence="5">
    <location>
        <begin position="139"/>
        <end position="198"/>
    </location>
</feature>
<dbReference type="InterPro" id="IPR001356">
    <property type="entry name" value="HD"/>
</dbReference>
<feature type="region of interest" description="Disordered" evidence="7">
    <location>
        <begin position="194"/>
        <end position="216"/>
    </location>
</feature>
<evidence type="ECO:0000256" key="3">
    <source>
        <dbReference type="ARBA" id="ARBA00023155"/>
    </source>
</evidence>
<dbReference type="GO" id="GO:0005634">
    <property type="term" value="C:nucleus"/>
    <property type="evidence" value="ECO:0007669"/>
    <property type="project" value="UniProtKB-SubCell"/>
</dbReference>
<dbReference type="PANTHER" id="PTHR24329:SF543">
    <property type="entry name" value="FI01017P-RELATED"/>
    <property type="match status" value="1"/>
</dbReference>
<dbReference type="SUPFAM" id="SSF46689">
    <property type="entry name" value="Homeodomain-like"/>
    <property type="match status" value="1"/>
</dbReference>
<evidence type="ECO:0000256" key="7">
    <source>
        <dbReference type="SAM" id="MobiDB-lite"/>
    </source>
</evidence>
<dbReference type="OrthoDB" id="6159439at2759"/>
<keyword evidence="2 5" id="KW-0238">DNA-binding</keyword>
<evidence type="ECO:0000256" key="2">
    <source>
        <dbReference type="ARBA" id="ARBA00023125"/>
    </source>
</evidence>
<dbReference type="PROSITE" id="PS50071">
    <property type="entry name" value="HOMEOBOX_2"/>
    <property type="match status" value="1"/>
</dbReference>
<evidence type="ECO:0000313" key="9">
    <source>
        <dbReference type="Ensembl" id="ENSPKIP00000041124.1"/>
    </source>
</evidence>
<protein>
    <submittedName>
        <fullName evidence="9">Retinal homeobox protein Rax-like</fullName>
    </submittedName>
</protein>
<keyword evidence="4 5" id="KW-0539">Nucleus</keyword>
<feature type="region of interest" description="Disordered" evidence="7">
    <location>
        <begin position="67"/>
        <end position="143"/>
    </location>
</feature>
<dbReference type="GO" id="GO:0000977">
    <property type="term" value="F:RNA polymerase II transcription regulatory region sequence-specific DNA binding"/>
    <property type="evidence" value="ECO:0007669"/>
    <property type="project" value="TreeGrafter"/>
</dbReference>
<dbReference type="Ensembl" id="ENSPKIT00000022154.1">
    <property type="protein sequence ID" value="ENSPKIP00000041124.1"/>
    <property type="gene ID" value="ENSPKIG00000017802.1"/>
</dbReference>
<dbReference type="GeneTree" id="ENSGT00940000161702"/>
<dbReference type="FunFam" id="1.10.10.60:FF:000679">
    <property type="entry name" value="Homeobox protein aristaless"/>
    <property type="match status" value="1"/>
</dbReference>
<keyword evidence="3 5" id="KW-0371">Homeobox</keyword>
<dbReference type="PROSITE" id="PS00027">
    <property type="entry name" value="HOMEOBOX_1"/>
    <property type="match status" value="1"/>
</dbReference>
<name>A0A3B3TEE0_9TELE</name>
<dbReference type="InterPro" id="IPR050649">
    <property type="entry name" value="Paired_Homeobox_TFs"/>
</dbReference>
<feature type="compositionally biased region" description="Acidic residues" evidence="7">
    <location>
        <begin position="204"/>
        <end position="214"/>
    </location>
</feature>
<accession>A0A3B3TEE0</accession>
<organism evidence="9 10">
    <name type="scientific">Paramormyrops kingsleyae</name>
    <dbReference type="NCBI Taxonomy" id="1676925"/>
    <lineage>
        <taxon>Eukaryota</taxon>
        <taxon>Metazoa</taxon>
        <taxon>Chordata</taxon>
        <taxon>Craniata</taxon>
        <taxon>Vertebrata</taxon>
        <taxon>Euteleostomi</taxon>
        <taxon>Actinopterygii</taxon>
        <taxon>Neopterygii</taxon>
        <taxon>Teleostei</taxon>
        <taxon>Osteoglossocephala</taxon>
        <taxon>Osteoglossomorpha</taxon>
        <taxon>Osteoglossiformes</taxon>
        <taxon>Mormyridae</taxon>
        <taxon>Paramormyrops</taxon>
    </lineage>
</organism>
<dbReference type="AlphaFoldDB" id="A0A3B3TEE0"/>
<reference evidence="9" key="2">
    <citation type="submission" date="2025-09" db="UniProtKB">
        <authorList>
            <consortium name="Ensembl"/>
        </authorList>
    </citation>
    <scope>IDENTIFICATION</scope>
</reference>
<proteinExistence type="predicted"/>
<dbReference type="Gene3D" id="1.10.10.60">
    <property type="entry name" value="Homeodomain-like"/>
    <property type="match status" value="1"/>
</dbReference>